<keyword evidence="2" id="KW-0812">Transmembrane</keyword>
<dbReference type="PANTHER" id="PTHR11246:SF1">
    <property type="entry name" value="PRE-MRNA-PROCESSING FACTOR 6"/>
    <property type="match status" value="1"/>
</dbReference>
<dbReference type="AlphaFoldDB" id="A0A060Z4V8"/>
<reference evidence="3" key="2">
    <citation type="submission" date="2014-03" db="EMBL/GenBank/DDBJ databases">
        <authorList>
            <person name="Genoscope - CEA"/>
        </authorList>
    </citation>
    <scope>NUCLEOTIDE SEQUENCE</scope>
</reference>
<gene>
    <name evidence="3" type="ORF">GSONMT00027780001</name>
</gene>
<protein>
    <submittedName>
        <fullName evidence="3">Uncharacterized protein</fullName>
    </submittedName>
</protein>
<sequence length="160" mass="17838">MYNSDYIHPLNDPIWLVVINHFSSLSFLSYSLNYLLLNLSLFPLSSFLPLSFPTSPSHFTSFLSLHTSPSYFSSIPPHPRELQRVVAHCPKADVLWLLGTKSKWLAENVPAACSILALAFQANPNSEEIWLAAVNLESENNENEACRLLAKDVAVLLLPG</sequence>
<dbReference type="Proteomes" id="UP000193380">
    <property type="component" value="Unassembled WGS sequence"/>
</dbReference>
<evidence type="ECO:0000256" key="1">
    <source>
        <dbReference type="ARBA" id="ARBA00022737"/>
    </source>
</evidence>
<dbReference type="PANTHER" id="PTHR11246">
    <property type="entry name" value="PRE-MRNA SPLICING FACTOR"/>
    <property type="match status" value="1"/>
</dbReference>
<accession>A0A060Z4V8</accession>
<evidence type="ECO:0000313" key="4">
    <source>
        <dbReference type="Proteomes" id="UP000193380"/>
    </source>
</evidence>
<keyword evidence="2" id="KW-0472">Membrane</keyword>
<name>A0A060Z4V8_ONCMY</name>
<dbReference type="EMBL" id="FR942848">
    <property type="protein sequence ID" value="CDQ99056.1"/>
    <property type="molecule type" value="Genomic_DNA"/>
</dbReference>
<reference evidence="3" key="1">
    <citation type="journal article" date="2014" name="Nat. Commun.">
        <title>The rainbow trout genome provides novel insights into evolution after whole-genome duplication in vertebrates.</title>
        <authorList>
            <person name="Berthelot C."/>
            <person name="Brunet F."/>
            <person name="Chalopin D."/>
            <person name="Juanchich A."/>
            <person name="Bernard M."/>
            <person name="Noel B."/>
            <person name="Bento P."/>
            <person name="Da Silva C."/>
            <person name="Labadie K."/>
            <person name="Alberti A."/>
            <person name="Aury J.M."/>
            <person name="Louis A."/>
            <person name="Dehais P."/>
            <person name="Bardou P."/>
            <person name="Montfort J."/>
            <person name="Klopp C."/>
            <person name="Cabau C."/>
            <person name="Gaspin C."/>
            <person name="Thorgaard G.H."/>
            <person name="Boussaha M."/>
            <person name="Quillet E."/>
            <person name="Guyomard R."/>
            <person name="Galiana D."/>
            <person name="Bobe J."/>
            <person name="Volff J.N."/>
            <person name="Genet C."/>
            <person name="Wincker P."/>
            <person name="Jaillon O."/>
            <person name="Roest Crollius H."/>
            <person name="Guiguen Y."/>
        </authorList>
    </citation>
    <scope>NUCLEOTIDE SEQUENCE [LARGE SCALE GENOMIC DNA]</scope>
</reference>
<evidence type="ECO:0000256" key="2">
    <source>
        <dbReference type="SAM" id="Phobius"/>
    </source>
</evidence>
<feature type="transmembrane region" description="Helical" evidence="2">
    <location>
        <begin position="14"/>
        <end position="37"/>
    </location>
</feature>
<keyword evidence="1" id="KW-0677">Repeat</keyword>
<keyword evidence="2" id="KW-1133">Transmembrane helix</keyword>
<dbReference type="GO" id="GO:0071013">
    <property type="term" value="C:catalytic step 2 spliceosome"/>
    <property type="evidence" value="ECO:0007669"/>
    <property type="project" value="TreeGrafter"/>
</dbReference>
<dbReference type="PaxDb" id="8022-A0A060Z4V8"/>
<evidence type="ECO:0000313" key="3">
    <source>
        <dbReference type="EMBL" id="CDQ99056.1"/>
    </source>
</evidence>
<organism evidence="3 4">
    <name type="scientific">Oncorhynchus mykiss</name>
    <name type="common">Rainbow trout</name>
    <name type="synonym">Salmo gairdneri</name>
    <dbReference type="NCBI Taxonomy" id="8022"/>
    <lineage>
        <taxon>Eukaryota</taxon>
        <taxon>Metazoa</taxon>
        <taxon>Chordata</taxon>
        <taxon>Craniata</taxon>
        <taxon>Vertebrata</taxon>
        <taxon>Euteleostomi</taxon>
        <taxon>Actinopterygii</taxon>
        <taxon>Neopterygii</taxon>
        <taxon>Teleostei</taxon>
        <taxon>Protacanthopterygii</taxon>
        <taxon>Salmoniformes</taxon>
        <taxon>Salmonidae</taxon>
        <taxon>Salmoninae</taxon>
        <taxon>Oncorhynchus</taxon>
    </lineage>
</organism>
<dbReference type="GO" id="GO:0000244">
    <property type="term" value="P:spliceosomal tri-snRNP complex assembly"/>
    <property type="evidence" value="ECO:0007669"/>
    <property type="project" value="TreeGrafter"/>
</dbReference>
<proteinExistence type="predicted"/>
<dbReference type="InterPro" id="IPR045075">
    <property type="entry name" value="Syf1-like"/>
</dbReference>
<dbReference type="GO" id="GO:0046540">
    <property type="term" value="C:U4/U6 x U5 tri-snRNP complex"/>
    <property type="evidence" value="ECO:0007669"/>
    <property type="project" value="TreeGrafter"/>
</dbReference>
<dbReference type="STRING" id="8022.A0A060Z4V8"/>